<dbReference type="AlphaFoldDB" id="E1ZKD4"/>
<dbReference type="InterPro" id="IPR015421">
    <property type="entry name" value="PyrdxlP-dep_Trfase_major"/>
</dbReference>
<evidence type="ECO:0000313" key="3">
    <source>
        <dbReference type="Proteomes" id="UP000008141"/>
    </source>
</evidence>
<dbReference type="Gene3D" id="3.40.640.10">
    <property type="entry name" value="Type I PLP-dependent aspartate aminotransferase-like (Major domain)"/>
    <property type="match status" value="1"/>
</dbReference>
<dbReference type="EMBL" id="GL433850">
    <property type="protein sequence ID" value="EFN53787.1"/>
    <property type="molecule type" value="Genomic_DNA"/>
</dbReference>
<dbReference type="PANTHER" id="PTHR46658">
    <property type="entry name" value="CYS OR MET METABOLISM PYRIDOXAL-PHOSPHATE-DEPENDENT ENZYME"/>
    <property type="match status" value="1"/>
</dbReference>
<accession>E1ZKD4</accession>
<dbReference type="Pfam" id="PF06838">
    <property type="entry name" value="Met_gamma_lyase"/>
    <property type="match status" value="1"/>
</dbReference>
<proteinExistence type="predicted"/>
<sequence>MQSHTAATEMSSTAGAAACSTVAGACSCPRTRALRPRRAGAAPTRRSVAAAGEGRSANRAKWAASDLAGNGAAAAAAAVLESPAQLEQQEGPQLDASELVWSAADDGRSLFADIDRLVHTNLRRVQQAMRRHRIGPHHFAGSTGYGHGDLGRAALDEVVAEVMGAEAAAVRIQFVSGTHAISSALFGCLRPGDELLAVAGSPYDTLEEVIGLRGTPSIGSLADFGVSYRKLDLAPSGSIDWEALASAVRPETKVALVQRSCGYALRPTLGIDEIQRAVAAIKAQNPRVIVAVDNCYGEFTDDREPPAVGADLCMGSLIKNGGGTIVSGGGYVAGRANLVERALARLTAPGIGSDAGCVPGETLRLMFQGERRQGGGGLWLAPQMVGEALKGGRLAAQVLGREGYQVTPAPGPCTPWSFITAVELGSKERMVAFCRAVQQCCPIGSYIQPVPGVTPGYGDEVIFADGTFIDGSTAELSADGPIRPPYVVYCQGGTHWTHWAHVLESAVTAMRQADAAAAAQTNQG</sequence>
<dbReference type="PANTHER" id="PTHR46658:SF1">
    <property type="entry name" value="CYS OR MET METABOLISM PYRIDOXAL-PHOSPHATE-DEPENDENT ENZYME"/>
    <property type="match status" value="1"/>
</dbReference>
<dbReference type="STRING" id="554065.E1ZKD4"/>
<name>E1ZKD4_CHLVA</name>
<dbReference type="eggNOG" id="ENOG502QSV0">
    <property type="taxonomic scope" value="Eukaryota"/>
</dbReference>
<protein>
    <recommendedName>
        <fullName evidence="4">Aminotransferase class I/classII domain-containing protein</fullName>
    </recommendedName>
</protein>
<reference evidence="2 3" key="1">
    <citation type="journal article" date="2010" name="Plant Cell">
        <title>The Chlorella variabilis NC64A genome reveals adaptation to photosymbiosis, coevolution with viruses, and cryptic sex.</title>
        <authorList>
            <person name="Blanc G."/>
            <person name="Duncan G."/>
            <person name="Agarkova I."/>
            <person name="Borodovsky M."/>
            <person name="Gurnon J."/>
            <person name="Kuo A."/>
            <person name="Lindquist E."/>
            <person name="Lucas S."/>
            <person name="Pangilinan J."/>
            <person name="Polle J."/>
            <person name="Salamov A."/>
            <person name="Terry A."/>
            <person name="Yamada T."/>
            <person name="Dunigan D.D."/>
            <person name="Grigoriev I.V."/>
            <person name="Claverie J.M."/>
            <person name="Van Etten J.L."/>
        </authorList>
    </citation>
    <scope>NUCLEOTIDE SEQUENCE [LARGE SCALE GENOMIC DNA]</scope>
    <source>
        <strain evidence="2 3">NC64A</strain>
    </source>
</reference>
<dbReference type="RefSeq" id="XP_005845889.1">
    <property type="nucleotide sequence ID" value="XM_005845827.1"/>
</dbReference>
<dbReference type="SUPFAM" id="SSF53383">
    <property type="entry name" value="PLP-dependent transferases"/>
    <property type="match status" value="1"/>
</dbReference>
<dbReference type="InterPro" id="IPR009651">
    <property type="entry name" value="Met_g_lyase_put"/>
</dbReference>
<dbReference type="OMA" id="YGHDDLG"/>
<dbReference type="Gene3D" id="3.90.1150.60">
    <property type="entry name" value="Methioning gamme-lyase, C-terminal domain"/>
    <property type="match status" value="1"/>
</dbReference>
<evidence type="ECO:0008006" key="4">
    <source>
        <dbReference type="Google" id="ProtNLM"/>
    </source>
</evidence>
<dbReference type="InterPro" id="IPR015424">
    <property type="entry name" value="PyrdxlP-dep_Trfase"/>
</dbReference>
<dbReference type="InParanoid" id="E1ZKD4"/>
<dbReference type="Proteomes" id="UP000008141">
    <property type="component" value="Unassembled WGS sequence"/>
</dbReference>
<dbReference type="GeneID" id="17353063"/>
<dbReference type="KEGG" id="cvr:CHLNCDRAFT_36347"/>
<feature type="region of interest" description="Disordered" evidence="1">
    <location>
        <begin position="34"/>
        <end position="56"/>
    </location>
</feature>
<evidence type="ECO:0000256" key="1">
    <source>
        <dbReference type="SAM" id="MobiDB-lite"/>
    </source>
</evidence>
<evidence type="ECO:0000313" key="2">
    <source>
        <dbReference type="EMBL" id="EFN53787.1"/>
    </source>
</evidence>
<keyword evidence="3" id="KW-1185">Reference proteome</keyword>
<gene>
    <name evidence="2" type="ORF">CHLNCDRAFT_36347</name>
</gene>
<organism evidence="3">
    <name type="scientific">Chlorella variabilis</name>
    <name type="common">Green alga</name>
    <dbReference type="NCBI Taxonomy" id="554065"/>
    <lineage>
        <taxon>Eukaryota</taxon>
        <taxon>Viridiplantae</taxon>
        <taxon>Chlorophyta</taxon>
        <taxon>core chlorophytes</taxon>
        <taxon>Trebouxiophyceae</taxon>
        <taxon>Chlorellales</taxon>
        <taxon>Chlorellaceae</taxon>
        <taxon>Chlorella clade</taxon>
        <taxon>Chlorella</taxon>
    </lineage>
</organism>
<dbReference type="OrthoDB" id="5348404at2759"/>